<feature type="domain" description="POTRA" evidence="6">
    <location>
        <begin position="251"/>
        <end position="300"/>
    </location>
</feature>
<dbReference type="InterPro" id="IPR010827">
    <property type="entry name" value="BamA/TamA_POTRA"/>
</dbReference>
<evidence type="ECO:0000313" key="7">
    <source>
        <dbReference type="EMBL" id="MBV2142225.1"/>
    </source>
</evidence>
<dbReference type="GO" id="GO:0019867">
    <property type="term" value="C:outer membrane"/>
    <property type="evidence" value="ECO:0007669"/>
    <property type="project" value="InterPro"/>
</dbReference>
<evidence type="ECO:0000256" key="2">
    <source>
        <dbReference type="ARBA" id="ARBA00022452"/>
    </source>
</evidence>
<dbReference type="InterPro" id="IPR039910">
    <property type="entry name" value="D15-like"/>
</dbReference>
<reference evidence="7 8" key="1">
    <citation type="submission" date="2021-06" db="EMBL/GenBank/DDBJ databases">
        <title>Falsochrobactrum tianjin sp.nov., a new petroleum-degrading bacteria isolated from oily soils.</title>
        <authorList>
            <person name="Chen G."/>
            <person name="Chen H."/>
            <person name="Tian J."/>
            <person name="Qing J."/>
            <person name="Zhong L."/>
            <person name="Ma W."/>
            <person name="Song Y."/>
            <person name="Cui X."/>
            <person name="Yan B."/>
        </authorList>
    </citation>
    <scope>NUCLEOTIDE SEQUENCE [LARGE SCALE GENOMIC DNA]</scope>
    <source>
        <strain evidence="7 8">TDYN1</strain>
    </source>
</reference>
<evidence type="ECO:0000313" key="8">
    <source>
        <dbReference type="Proteomes" id="UP000752297"/>
    </source>
</evidence>
<keyword evidence="2" id="KW-1134">Transmembrane beta strand</keyword>
<keyword evidence="3" id="KW-0472">Membrane</keyword>
<dbReference type="Pfam" id="PF01103">
    <property type="entry name" value="Omp85"/>
    <property type="match status" value="1"/>
</dbReference>
<name>A0A949PKZ1_9HYPH</name>
<feature type="chain" id="PRO_5037581677" evidence="4">
    <location>
        <begin position="33"/>
        <end position="655"/>
    </location>
</feature>
<sequence length="655" mass="70973">MIWSNRTITGRNIAALLLTACFSAFSLSPALAFEIFGVRLWGEDKKDDADAVIADPKHYSVNIETPGNRKNADGSDADLKSVIEGASGLVSDEDKPASGSAGLLARARGDYRGILAALYGEGRYGGTISIKVDGQEANDIPPDADIPDNAKVDISVDPGPQFLFSRTAISNIAPPPLDRKDKVELPEETGFAPGEVARSGTILKAERLAVEAWRQQGYAKARVTGEEIVADHADNRLAADISLDPGRKAHYGPVNVVGTARLDPQFIAWMTGLEPGQEYDPDDMERAKKRLGRMEVFRAMRFEEGEAIEPDGSLPMTLHVQERKPRRFGVGVEYSTIDGFGVTSYWMHRNLFGKGERLRFDAKISGIGGSQDNSFDPANYTYLLGTSFTKPGVYTPDTDFVAALDARREVLDVYTETSVNAKTGFTHIFSDELSASLYAKASHGRFEDKYFGTREFTTGGLEAGLIYDGRNYKPDPSSGVYLEGNIQPFYEFQRGNFATRFTAEGRTYYGFGEKDRVILAGRVKLGSIVGASIEDLPPNQLFLAGGGGSVRGYAYRGIGVETSTGDVIGGRSLVEASGEVRARITDSIGAVAFLDAGYVGEQSFPDFSEQMRLGTGIGLRYLTGLGPIRLDVAVPLNRRSGDPSYAFYVGIGQAF</sequence>
<protein>
    <submittedName>
        <fullName evidence="7">Autotransporter assembly complex protein TamA</fullName>
    </submittedName>
</protein>
<dbReference type="PANTHER" id="PTHR12815:SF42">
    <property type="entry name" value="BACTERIAL SURFACE ANTIGEN (D15) DOMAIN-CONTAINING PROTEIN"/>
    <property type="match status" value="1"/>
</dbReference>
<evidence type="ECO:0000256" key="4">
    <source>
        <dbReference type="SAM" id="SignalP"/>
    </source>
</evidence>
<dbReference type="Proteomes" id="UP000752297">
    <property type="component" value="Unassembled WGS sequence"/>
</dbReference>
<dbReference type="AlphaFoldDB" id="A0A949PKZ1"/>
<dbReference type="InterPro" id="IPR000184">
    <property type="entry name" value="Bac_surfAg_D15"/>
</dbReference>
<feature type="signal peptide" evidence="4">
    <location>
        <begin position="1"/>
        <end position="32"/>
    </location>
</feature>
<comment type="caution">
    <text evidence="7">The sequence shown here is derived from an EMBL/GenBank/DDBJ whole genome shotgun (WGS) entry which is preliminary data.</text>
</comment>
<evidence type="ECO:0000259" key="6">
    <source>
        <dbReference type="Pfam" id="PF07244"/>
    </source>
</evidence>
<comment type="subcellular location">
    <subcellularLocation>
        <location evidence="1">Membrane</location>
    </subcellularLocation>
</comment>
<evidence type="ECO:0000259" key="5">
    <source>
        <dbReference type="Pfam" id="PF01103"/>
    </source>
</evidence>
<gene>
    <name evidence="7" type="ORF">KUG47_01785</name>
</gene>
<accession>A0A949PKZ1</accession>
<dbReference type="Pfam" id="PF07244">
    <property type="entry name" value="POTRA"/>
    <property type="match status" value="1"/>
</dbReference>
<keyword evidence="4" id="KW-0732">Signal</keyword>
<evidence type="ECO:0000256" key="3">
    <source>
        <dbReference type="ARBA" id="ARBA00023136"/>
    </source>
</evidence>
<feature type="domain" description="Bacterial surface antigen (D15)" evidence="5">
    <location>
        <begin position="350"/>
        <end position="655"/>
    </location>
</feature>
<proteinExistence type="predicted"/>
<organism evidence="7 8">
    <name type="scientific">Falsochrobactrum tianjinense</name>
    <dbReference type="NCBI Taxonomy" id="2706015"/>
    <lineage>
        <taxon>Bacteria</taxon>
        <taxon>Pseudomonadati</taxon>
        <taxon>Pseudomonadota</taxon>
        <taxon>Alphaproteobacteria</taxon>
        <taxon>Hyphomicrobiales</taxon>
        <taxon>Brucellaceae</taxon>
        <taxon>Falsochrobactrum</taxon>
    </lineage>
</organism>
<dbReference type="EMBL" id="JAHRVA010000001">
    <property type="protein sequence ID" value="MBV2142225.1"/>
    <property type="molecule type" value="Genomic_DNA"/>
</dbReference>
<keyword evidence="2" id="KW-0812">Transmembrane</keyword>
<keyword evidence="8" id="KW-1185">Reference proteome</keyword>
<dbReference type="RefSeq" id="WP_217676242.1">
    <property type="nucleotide sequence ID" value="NZ_JAHRVA010000001.1"/>
</dbReference>
<evidence type="ECO:0000256" key="1">
    <source>
        <dbReference type="ARBA" id="ARBA00004370"/>
    </source>
</evidence>
<dbReference type="PANTHER" id="PTHR12815">
    <property type="entry name" value="SORTING AND ASSEMBLY MACHINERY SAMM50 PROTEIN FAMILY MEMBER"/>
    <property type="match status" value="1"/>
</dbReference>